<dbReference type="AlphaFoldDB" id="A0A4Q4TVA0"/>
<feature type="transmembrane region" description="Helical" evidence="2">
    <location>
        <begin position="6"/>
        <end position="23"/>
    </location>
</feature>
<sequence>MALDFYLNLPVAAVSAAPLAILLRVRYNKTAITDMLGFGGIWGVTIPAAIFNSHVNMLLSQGRVDDVNVTETMRNGGAYALAATGFVQTVTDEVKHQVKTGYVEIVRLVWLVTIAFGLLGFLTALVIKEVKLRVDLNTEFGLEDKEGWESKLNTTSANAQDGTDGILRFPGRNTPRATA</sequence>
<feature type="transmembrane region" description="Helical" evidence="2">
    <location>
        <begin position="108"/>
        <end position="127"/>
    </location>
</feature>
<accession>A0A4Q4TVA0</accession>
<feature type="region of interest" description="Disordered" evidence="1">
    <location>
        <begin position="155"/>
        <end position="179"/>
    </location>
</feature>
<evidence type="ECO:0000313" key="4">
    <source>
        <dbReference type="Proteomes" id="UP000293360"/>
    </source>
</evidence>
<dbReference type="Proteomes" id="UP000293360">
    <property type="component" value="Unassembled WGS sequence"/>
</dbReference>
<comment type="caution">
    <text evidence="3">The sequence shown here is derived from an EMBL/GenBank/DDBJ whole genome shotgun (WGS) entry which is preliminary data.</text>
</comment>
<evidence type="ECO:0000256" key="1">
    <source>
        <dbReference type="SAM" id="MobiDB-lite"/>
    </source>
</evidence>
<name>A0A4Q4TVA0_9PEZI</name>
<proteinExistence type="predicted"/>
<keyword evidence="2" id="KW-0812">Transmembrane</keyword>
<dbReference type="EMBL" id="QJNU01000034">
    <property type="protein sequence ID" value="RYP09570.1"/>
    <property type="molecule type" value="Genomic_DNA"/>
</dbReference>
<evidence type="ECO:0000313" key="3">
    <source>
        <dbReference type="EMBL" id="RYP09570.1"/>
    </source>
</evidence>
<keyword evidence="2" id="KW-0472">Membrane</keyword>
<protein>
    <submittedName>
        <fullName evidence="3">Uncharacterized protein</fullName>
    </submittedName>
</protein>
<gene>
    <name evidence="3" type="ORF">DL764_001255</name>
</gene>
<keyword evidence="4" id="KW-1185">Reference proteome</keyword>
<reference evidence="3 4" key="1">
    <citation type="submission" date="2018-06" db="EMBL/GenBank/DDBJ databases">
        <title>Complete Genomes of Monosporascus.</title>
        <authorList>
            <person name="Robinson A.J."/>
            <person name="Natvig D.O."/>
        </authorList>
    </citation>
    <scope>NUCLEOTIDE SEQUENCE [LARGE SCALE GENOMIC DNA]</scope>
    <source>
        <strain evidence="3 4">CBS 110550</strain>
    </source>
</reference>
<keyword evidence="2" id="KW-1133">Transmembrane helix</keyword>
<feature type="transmembrane region" description="Helical" evidence="2">
    <location>
        <begin position="35"/>
        <end position="55"/>
    </location>
</feature>
<dbReference type="OrthoDB" id="10021397at2759"/>
<organism evidence="3 4">
    <name type="scientific">Monosporascus ibericus</name>
    <dbReference type="NCBI Taxonomy" id="155417"/>
    <lineage>
        <taxon>Eukaryota</taxon>
        <taxon>Fungi</taxon>
        <taxon>Dikarya</taxon>
        <taxon>Ascomycota</taxon>
        <taxon>Pezizomycotina</taxon>
        <taxon>Sordariomycetes</taxon>
        <taxon>Xylariomycetidae</taxon>
        <taxon>Xylariales</taxon>
        <taxon>Xylariales incertae sedis</taxon>
        <taxon>Monosporascus</taxon>
    </lineage>
</organism>
<evidence type="ECO:0000256" key="2">
    <source>
        <dbReference type="SAM" id="Phobius"/>
    </source>
</evidence>